<evidence type="ECO:0000313" key="3">
    <source>
        <dbReference type="Proteomes" id="UP000807025"/>
    </source>
</evidence>
<accession>A0A9P6DDH2</accession>
<organism evidence="2 3">
    <name type="scientific">Pleurotus eryngii</name>
    <name type="common">Boletus of the steppes</name>
    <dbReference type="NCBI Taxonomy" id="5323"/>
    <lineage>
        <taxon>Eukaryota</taxon>
        <taxon>Fungi</taxon>
        <taxon>Dikarya</taxon>
        <taxon>Basidiomycota</taxon>
        <taxon>Agaricomycotina</taxon>
        <taxon>Agaricomycetes</taxon>
        <taxon>Agaricomycetidae</taxon>
        <taxon>Agaricales</taxon>
        <taxon>Pleurotineae</taxon>
        <taxon>Pleurotaceae</taxon>
        <taxon>Pleurotus</taxon>
    </lineage>
</organism>
<dbReference type="EMBL" id="MU154610">
    <property type="protein sequence ID" value="KAF9491918.1"/>
    <property type="molecule type" value="Genomic_DNA"/>
</dbReference>
<sequence>MDAPATPLNNSNKRPAPAENDTPLTKKQQQDPIIHVGYHFMRTVEAFILPSVIIEKGLLRANELDDDINYTELLDAGASAASEVGKLLQQGSSSAKSIDTSGIKTNIPTWWSILSPESPPIPKTKTARGFNNDVTGKLLCPVALNWVDPETKRKLREGTATIDGRLVNGGDWPNFLYIIPYDPHMPWVGLFQGPLLVKAFRHIFTSPSSAQVDENTTDTGFSTRSGNVQLHGMTKVTTGSIAYIATQVSFALSSNTTFSRNARSLDSTTFYNSIIAYLRDPENALETKELLKWWDKRIFRCEDTAVRGNGNGSRDAIKAARLAAAAAAQHATCR</sequence>
<name>A0A9P6DDH2_PLEER</name>
<dbReference type="InterPro" id="IPR046521">
    <property type="entry name" value="DUF6698"/>
</dbReference>
<feature type="region of interest" description="Disordered" evidence="1">
    <location>
        <begin position="1"/>
        <end position="30"/>
    </location>
</feature>
<dbReference type="Proteomes" id="UP000807025">
    <property type="component" value="Unassembled WGS sequence"/>
</dbReference>
<proteinExistence type="predicted"/>
<protein>
    <submittedName>
        <fullName evidence="2">Uncharacterized protein</fullName>
    </submittedName>
</protein>
<gene>
    <name evidence="2" type="ORF">BDN71DRAFT_1497817</name>
</gene>
<keyword evidence="3" id="KW-1185">Reference proteome</keyword>
<comment type="caution">
    <text evidence="2">The sequence shown here is derived from an EMBL/GenBank/DDBJ whole genome shotgun (WGS) entry which is preliminary data.</text>
</comment>
<evidence type="ECO:0000313" key="2">
    <source>
        <dbReference type="EMBL" id="KAF9491918.1"/>
    </source>
</evidence>
<dbReference type="Pfam" id="PF20414">
    <property type="entry name" value="DUF6698"/>
    <property type="match status" value="1"/>
</dbReference>
<reference evidence="2" key="1">
    <citation type="submission" date="2020-11" db="EMBL/GenBank/DDBJ databases">
        <authorList>
            <consortium name="DOE Joint Genome Institute"/>
            <person name="Ahrendt S."/>
            <person name="Riley R."/>
            <person name="Andreopoulos W."/>
            <person name="Labutti K."/>
            <person name="Pangilinan J."/>
            <person name="Ruiz-Duenas F.J."/>
            <person name="Barrasa J.M."/>
            <person name="Sanchez-Garcia M."/>
            <person name="Camarero S."/>
            <person name="Miyauchi S."/>
            <person name="Serrano A."/>
            <person name="Linde D."/>
            <person name="Babiker R."/>
            <person name="Drula E."/>
            <person name="Ayuso-Fernandez I."/>
            <person name="Pacheco R."/>
            <person name="Padilla G."/>
            <person name="Ferreira P."/>
            <person name="Barriuso J."/>
            <person name="Kellner H."/>
            <person name="Castanera R."/>
            <person name="Alfaro M."/>
            <person name="Ramirez L."/>
            <person name="Pisabarro A.G."/>
            <person name="Kuo A."/>
            <person name="Tritt A."/>
            <person name="Lipzen A."/>
            <person name="He G."/>
            <person name="Yan M."/>
            <person name="Ng V."/>
            <person name="Cullen D."/>
            <person name="Martin F."/>
            <person name="Rosso M.-N."/>
            <person name="Henrissat B."/>
            <person name="Hibbett D."/>
            <person name="Martinez A.T."/>
            <person name="Grigoriev I.V."/>
        </authorList>
    </citation>
    <scope>NUCLEOTIDE SEQUENCE</scope>
    <source>
        <strain evidence="2">ATCC 90797</strain>
    </source>
</reference>
<evidence type="ECO:0000256" key="1">
    <source>
        <dbReference type="SAM" id="MobiDB-lite"/>
    </source>
</evidence>
<dbReference type="OrthoDB" id="3160134at2759"/>
<dbReference type="AlphaFoldDB" id="A0A9P6DDH2"/>